<name>A0A316UHB3_9BASI</name>
<organism evidence="1 2">
    <name type="scientific">Pseudomicrostroma glucosiphilum</name>
    <dbReference type="NCBI Taxonomy" id="1684307"/>
    <lineage>
        <taxon>Eukaryota</taxon>
        <taxon>Fungi</taxon>
        <taxon>Dikarya</taxon>
        <taxon>Basidiomycota</taxon>
        <taxon>Ustilaginomycotina</taxon>
        <taxon>Exobasidiomycetes</taxon>
        <taxon>Microstromatales</taxon>
        <taxon>Microstromatales incertae sedis</taxon>
        <taxon>Pseudomicrostroma</taxon>
    </lineage>
</organism>
<evidence type="ECO:0000313" key="2">
    <source>
        <dbReference type="Proteomes" id="UP000245942"/>
    </source>
</evidence>
<proteinExistence type="predicted"/>
<evidence type="ECO:0000313" key="1">
    <source>
        <dbReference type="EMBL" id="PWN22575.1"/>
    </source>
</evidence>
<keyword evidence="2" id="KW-1185">Reference proteome</keyword>
<accession>A0A316UHB3</accession>
<dbReference type="OrthoDB" id="270318at2759"/>
<dbReference type="Proteomes" id="UP000245942">
    <property type="component" value="Unassembled WGS sequence"/>
</dbReference>
<dbReference type="EMBL" id="KZ819323">
    <property type="protein sequence ID" value="PWN22575.1"/>
    <property type="molecule type" value="Genomic_DNA"/>
</dbReference>
<sequence>MAEVCKRFHNLSRSSSLQAHWFISTHGRAYALFYALARPRLFKRELLHKLLQLGAVFSLQLEGSAHPSFQFHRTTALGLTVCILSVSQRRCKTDGTPAQLDTWGQNLSHDASEAVFQEGEKQVSHTRARRAASFQTHGLRNCTRSASIPESYALACAVDRAMLRGLLETRSCHTTSSSSSSGSLGSSLFHYSRALA</sequence>
<dbReference type="GeneID" id="37011072"/>
<gene>
    <name evidence="1" type="ORF">BCV69DRAFT_148202</name>
</gene>
<dbReference type="RefSeq" id="XP_025349735.1">
    <property type="nucleotide sequence ID" value="XM_025489338.1"/>
</dbReference>
<dbReference type="AlphaFoldDB" id="A0A316UHB3"/>
<reference evidence="1 2" key="1">
    <citation type="journal article" date="2018" name="Mol. Biol. Evol.">
        <title>Broad Genomic Sampling Reveals a Smut Pathogenic Ancestry of the Fungal Clade Ustilaginomycotina.</title>
        <authorList>
            <person name="Kijpornyongpan T."/>
            <person name="Mondo S.J."/>
            <person name="Barry K."/>
            <person name="Sandor L."/>
            <person name="Lee J."/>
            <person name="Lipzen A."/>
            <person name="Pangilinan J."/>
            <person name="LaButti K."/>
            <person name="Hainaut M."/>
            <person name="Henrissat B."/>
            <person name="Grigoriev I.V."/>
            <person name="Spatafora J.W."/>
            <person name="Aime M.C."/>
        </authorList>
    </citation>
    <scope>NUCLEOTIDE SEQUENCE [LARGE SCALE GENOMIC DNA]</scope>
    <source>
        <strain evidence="1 2">MCA 4718</strain>
    </source>
</reference>
<protein>
    <submittedName>
        <fullName evidence="1">Uncharacterized protein</fullName>
    </submittedName>
</protein>